<protein>
    <submittedName>
        <fullName evidence="2">GxxExxY protein</fullName>
    </submittedName>
</protein>
<feature type="region of interest" description="Disordered" evidence="1">
    <location>
        <begin position="132"/>
        <end position="151"/>
    </location>
</feature>
<name>A0A9D2E7R6_9BACE</name>
<reference evidence="2" key="1">
    <citation type="journal article" date="2021" name="PeerJ">
        <title>Extensive microbial diversity within the chicken gut microbiome revealed by metagenomics and culture.</title>
        <authorList>
            <person name="Gilroy R."/>
            <person name="Ravi A."/>
            <person name="Getino M."/>
            <person name="Pursley I."/>
            <person name="Horton D.L."/>
            <person name="Alikhan N.F."/>
            <person name="Baker D."/>
            <person name="Gharbi K."/>
            <person name="Hall N."/>
            <person name="Watson M."/>
            <person name="Adriaenssens E.M."/>
            <person name="Foster-Nyarko E."/>
            <person name="Jarju S."/>
            <person name="Secka A."/>
            <person name="Antonio M."/>
            <person name="Oren A."/>
            <person name="Chaudhuri R.R."/>
            <person name="La Ragione R."/>
            <person name="Hildebrand F."/>
            <person name="Pallen M.J."/>
        </authorList>
    </citation>
    <scope>NUCLEOTIDE SEQUENCE</scope>
    <source>
        <strain evidence="2">ChiHjej9B8-1298</strain>
    </source>
</reference>
<dbReference type="Proteomes" id="UP000824028">
    <property type="component" value="Unassembled WGS sequence"/>
</dbReference>
<comment type="caution">
    <text evidence="2">The sequence shown here is derived from an EMBL/GenBank/DDBJ whole genome shotgun (WGS) entry which is preliminary data.</text>
</comment>
<sequence length="151" mass="17441">MNLKAAEQTGAILEAFYEVYNQLGYGFIENVYQNALYKELQRRGIPCVPHKKITVHYKGEPVGYYETDIIAYDSVILELKAVSKLTEAHEIQLVNYLKATDIEVGLLLNFGPKPEFKRRFFSKEARDYLKKKNPLNPLNPRLKNDITDTDL</sequence>
<accession>A0A9D2E7R6</accession>
<organism evidence="2 3">
    <name type="scientific">Candidatus Bacteroides merdigallinarum</name>
    <dbReference type="NCBI Taxonomy" id="2838473"/>
    <lineage>
        <taxon>Bacteria</taxon>
        <taxon>Pseudomonadati</taxon>
        <taxon>Bacteroidota</taxon>
        <taxon>Bacteroidia</taxon>
        <taxon>Bacteroidales</taxon>
        <taxon>Bacteroidaceae</taxon>
        <taxon>Bacteroides</taxon>
    </lineage>
</organism>
<reference evidence="2" key="2">
    <citation type="submission" date="2021-04" db="EMBL/GenBank/DDBJ databases">
        <authorList>
            <person name="Gilroy R."/>
        </authorList>
    </citation>
    <scope>NUCLEOTIDE SEQUENCE</scope>
    <source>
        <strain evidence="2">ChiHjej9B8-1298</strain>
    </source>
</reference>
<feature type="compositionally biased region" description="Basic and acidic residues" evidence="1">
    <location>
        <begin position="142"/>
        <end position="151"/>
    </location>
</feature>
<evidence type="ECO:0000313" key="2">
    <source>
        <dbReference type="EMBL" id="HIZ32388.1"/>
    </source>
</evidence>
<dbReference type="InterPro" id="IPR026350">
    <property type="entry name" value="GxxExxY"/>
</dbReference>
<proteinExistence type="predicted"/>
<evidence type="ECO:0000313" key="3">
    <source>
        <dbReference type="Proteomes" id="UP000824028"/>
    </source>
</evidence>
<evidence type="ECO:0000256" key="1">
    <source>
        <dbReference type="SAM" id="MobiDB-lite"/>
    </source>
</evidence>
<dbReference type="EMBL" id="DXBX01000019">
    <property type="protein sequence ID" value="HIZ32388.1"/>
    <property type="molecule type" value="Genomic_DNA"/>
</dbReference>
<gene>
    <name evidence="2" type="ORF">H9814_02405</name>
</gene>
<dbReference type="AlphaFoldDB" id="A0A9D2E7R6"/>
<dbReference type="Pfam" id="PF13366">
    <property type="entry name" value="PDDEXK_3"/>
    <property type="match status" value="1"/>
</dbReference>
<dbReference type="NCBIfam" id="TIGR04256">
    <property type="entry name" value="GxxExxY"/>
    <property type="match status" value="1"/>
</dbReference>